<feature type="domain" description="RNA 2-O ribose methyltransferase substrate binding" evidence="4">
    <location>
        <begin position="28"/>
        <end position="98"/>
    </location>
</feature>
<dbReference type="Gene3D" id="3.40.1280.10">
    <property type="match status" value="1"/>
</dbReference>
<dbReference type="Proteomes" id="UP000242850">
    <property type="component" value="Unassembled WGS sequence"/>
</dbReference>
<dbReference type="SMART" id="SM00967">
    <property type="entry name" value="SpoU_sub_bind"/>
    <property type="match status" value="1"/>
</dbReference>
<dbReference type="GO" id="GO:0005737">
    <property type="term" value="C:cytoplasm"/>
    <property type="evidence" value="ECO:0007669"/>
    <property type="project" value="UniProtKB-ARBA"/>
</dbReference>
<accession>A0A1H5U6Q4</accession>
<evidence type="ECO:0000313" key="6">
    <source>
        <dbReference type="Proteomes" id="UP000242850"/>
    </source>
</evidence>
<dbReference type="GO" id="GO:0003723">
    <property type="term" value="F:RNA binding"/>
    <property type="evidence" value="ECO:0007669"/>
    <property type="project" value="InterPro"/>
</dbReference>
<reference evidence="6" key="1">
    <citation type="submission" date="2016-10" db="EMBL/GenBank/DDBJ databases">
        <authorList>
            <person name="Varghese N."/>
            <person name="Submissions S."/>
        </authorList>
    </citation>
    <scope>NUCLEOTIDE SEQUENCE [LARGE SCALE GENOMIC DNA]</scope>
    <source>
        <strain evidence="6">DSM 5463</strain>
    </source>
</reference>
<comment type="similarity">
    <text evidence="1">Belongs to the class IV-like SAM-binding methyltransferase superfamily. RNA methyltransferase TrmH family.</text>
</comment>
<sequence>MISRNNSLIREALKLKQKKYRDEFKKFLIEGARFVEEAIREKQAECIFYSKKFLQTKYKDILSCDVKKYEVDEEVIKELSDTETPQGIVAVCKKKDFDLSFIKDFVVIVDGLQDPGNLGTIIRTCDAADVDALILLKGTVDAYNPKTLRSTMGSIFRVPMIYFDSFYDAIEFLKRNDFKIYATCLEASQFIYDYDFKEKTAIIIGNEASGIPYEHISLSTYKVKIPMLGKAESLNAAVASAVIIYEVVRQRLTR</sequence>
<evidence type="ECO:0000256" key="2">
    <source>
        <dbReference type="ARBA" id="ARBA00022603"/>
    </source>
</evidence>
<dbReference type="Gene3D" id="3.30.1330.30">
    <property type="match status" value="1"/>
</dbReference>
<dbReference type="SUPFAM" id="SSF55315">
    <property type="entry name" value="L30e-like"/>
    <property type="match status" value="1"/>
</dbReference>
<dbReference type="InterPro" id="IPR029026">
    <property type="entry name" value="tRNA_m1G_MTases_N"/>
</dbReference>
<dbReference type="Pfam" id="PF22435">
    <property type="entry name" value="MRM3-like_sub_bind"/>
    <property type="match status" value="1"/>
</dbReference>
<dbReference type="InterPro" id="IPR029064">
    <property type="entry name" value="Ribosomal_eL30-like_sf"/>
</dbReference>
<dbReference type="CDD" id="cd18095">
    <property type="entry name" value="SpoU-like_rRNA-MTase"/>
    <property type="match status" value="1"/>
</dbReference>
<dbReference type="InterPro" id="IPR013123">
    <property type="entry name" value="SpoU_subst-bd"/>
</dbReference>
<dbReference type="SUPFAM" id="SSF75217">
    <property type="entry name" value="alpha/beta knot"/>
    <property type="match status" value="1"/>
</dbReference>
<dbReference type="AlphaFoldDB" id="A0A1H5U6Q4"/>
<dbReference type="PANTHER" id="PTHR43191">
    <property type="entry name" value="RRNA METHYLTRANSFERASE 3"/>
    <property type="match status" value="1"/>
</dbReference>
<name>A0A1H5U6Q4_9CLOT</name>
<dbReference type="GO" id="GO:0008173">
    <property type="term" value="F:RNA methyltransferase activity"/>
    <property type="evidence" value="ECO:0007669"/>
    <property type="project" value="InterPro"/>
</dbReference>
<dbReference type="OrthoDB" id="9785673at2"/>
<dbReference type="Pfam" id="PF00588">
    <property type="entry name" value="SpoU_methylase"/>
    <property type="match status" value="1"/>
</dbReference>
<evidence type="ECO:0000256" key="1">
    <source>
        <dbReference type="ARBA" id="ARBA00007228"/>
    </source>
</evidence>
<dbReference type="InterPro" id="IPR029028">
    <property type="entry name" value="Alpha/beta_knot_MTases"/>
</dbReference>
<dbReference type="PANTHER" id="PTHR43191:SF2">
    <property type="entry name" value="RRNA METHYLTRANSFERASE 3, MITOCHONDRIAL"/>
    <property type="match status" value="1"/>
</dbReference>
<protein>
    <submittedName>
        <fullName evidence="5">RNA methyltransferase, TrmH family</fullName>
    </submittedName>
</protein>
<evidence type="ECO:0000256" key="3">
    <source>
        <dbReference type="ARBA" id="ARBA00022679"/>
    </source>
</evidence>
<dbReference type="InterPro" id="IPR001537">
    <property type="entry name" value="SpoU_MeTrfase"/>
</dbReference>
<proteinExistence type="inferred from homology"/>
<organism evidence="5 6">
    <name type="scientific">Caloramator fervidus</name>
    <dbReference type="NCBI Taxonomy" id="29344"/>
    <lineage>
        <taxon>Bacteria</taxon>
        <taxon>Bacillati</taxon>
        <taxon>Bacillota</taxon>
        <taxon>Clostridia</taxon>
        <taxon>Eubacteriales</taxon>
        <taxon>Clostridiaceae</taxon>
        <taxon>Caloramator</taxon>
    </lineage>
</organism>
<dbReference type="RefSeq" id="WP_103895798.1">
    <property type="nucleotide sequence ID" value="NZ_FNUK01000008.1"/>
</dbReference>
<keyword evidence="6" id="KW-1185">Reference proteome</keyword>
<dbReference type="GO" id="GO:0006396">
    <property type="term" value="P:RNA processing"/>
    <property type="evidence" value="ECO:0007669"/>
    <property type="project" value="InterPro"/>
</dbReference>
<evidence type="ECO:0000313" key="5">
    <source>
        <dbReference type="EMBL" id="SEF70690.1"/>
    </source>
</evidence>
<dbReference type="EMBL" id="FNUK01000008">
    <property type="protein sequence ID" value="SEF70690.1"/>
    <property type="molecule type" value="Genomic_DNA"/>
</dbReference>
<dbReference type="InterPro" id="IPR053888">
    <property type="entry name" value="MRM3-like_sub_bind"/>
</dbReference>
<keyword evidence="3 5" id="KW-0808">Transferase</keyword>
<gene>
    <name evidence="5" type="ORF">SAMN05660865_00799</name>
</gene>
<keyword evidence="2 5" id="KW-0489">Methyltransferase</keyword>
<dbReference type="GO" id="GO:0032259">
    <property type="term" value="P:methylation"/>
    <property type="evidence" value="ECO:0007669"/>
    <property type="project" value="UniProtKB-KW"/>
</dbReference>
<dbReference type="InterPro" id="IPR051259">
    <property type="entry name" value="rRNA_Methyltransferase"/>
</dbReference>
<evidence type="ECO:0000259" key="4">
    <source>
        <dbReference type="SMART" id="SM00967"/>
    </source>
</evidence>